<evidence type="ECO:0000313" key="2">
    <source>
        <dbReference type="Proteomes" id="UP001152622"/>
    </source>
</evidence>
<dbReference type="Proteomes" id="UP001152622">
    <property type="component" value="Chromosome 5"/>
</dbReference>
<evidence type="ECO:0000313" key="1">
    <source>
        <dbReference type="EMBL" id="KAJ8358846.1"/>
    </source>
</evidence>
<comment type="caution">
    <text evidence="1">The sequence shown here is derived from an EMBL/GenBank/DDBJ whole genome shotgun (WGS) entry which is preliminary data.</text>
</comment>
<dbReference type="EMBL" id="JAINUF010000005">
    <property type="protein sequence ID" value="KAJ8358846.1"/>
    <property type="molecule type" value="Genomic_DNA"/>
</dbReference>
<name>A0A9Q1IY56_SYNKA</name>
<sequence length="137" mass="14555">MEQGPSYKMSVFEGGSHVPLLMACPRVKAGLGVHQPREADIYPTTLGKRGKTVPHQPHGVELRADIRRAGLSVFRLTQGSASDRLISRSDLLAPRPRVALTGDLKERLAAGGVTAEGERGIQTSACQGEARAFVVAG</sequence>
<keyword evidence="2" id="KW-1185">Reference proteome</keyword>
<gene>
    <name evidence="1" type="ORF">SKAU_G00153710</name>
</gene>
<reference evidence="1" key="1">
    <citation type="journal article" date="2023" name="Science">
        <title>Genome structures resolve the early diversification of teleost fishes.</title>
        <authorList>
            <person name="Parey E."/>
            <person name="Louis A."/>
            <person name="Montfort J."/>
            <person name="Bouchez O."/>
            <person name="Roques C."/>
            <person name="Iampietro C."/>
            <person name="Lluch J."/>
            <person name="Castinel A."/>
            <person name="Donnadieu C."/>
            <person name="Desvignes T."/>
            <person name="Floi Bucao C."/>
            <person name="Jouanno E."/>
            <person name="Wen M."/>
            <person name="Mejri S."/>
            <person name="Dirks R."/>
            <person name="Jansen H."/>
            <person name="Henkel C."/>
            <person name="Chen W.J."/>
            <person name="Zahm M."/>
            <person name="Cabau C."/>
            <person name="Klopp C."/>
            <person name="Thompson A.W."/>
            <person name="Robinson-Rechavi M."/>
            <person name="Braasch I."/>
            <person name="Lecointre G."/>
            <person name="Bobe J."/>
            <person name="Postlethwait J.H."/>
            <person name="Berthelot C."/>
            <person name="Roest Crollius H."/>
            <person name="Guiguen Y."/>
        </authorList>
    </citation>
    <scope>NUCLEOTIDE SEQUENCE</scope>
    <source>
        <strain evidence="1">WJC10195</strain>
    </source>
</reference>
<organism evidence="1 2">
    <name type="scientific">Synaphobranchus kaupii</name>
    <name type="common">Kaup's arrowtooth eel</name>
    <dbReference type="NCBI Taxonomy" id="118154"/>
    <lineage>
        <taxon>Eukaryota</taxon>
        <taxon>Metazoa</taxon>
        <taxon>Chordata</taxon>
        <taxon>Craniata</taxon>
        <taxon>Vertebrata</taxon>
        <taxon>Euteleostomi</taxon>
        <taxon>Actinopterygii</taxon>
        <taxon>Neopterygii</taxon>
        <taxon>Teleostei</taxon>
        <taxon>Anguilliformes</taxon>
        <taxon>Synaphobranchidae</taxon>
        <taxon>Synaphobranchus</taxon>
    </lineage>
</organism>
<dbReference type="SUPFAM" id="SSF53649">
    <property type="entry name" value="Alkaline phosphatase-like"/>
    <property type="match status" value="1"/>
</dbReference>
<accession>A0A9Q1IY56</accession>
<dbReference type="AlphaFoldDB" id="A0A9Q1IY56"/>
<protein>
    <submittedName>
        <fullName evidence="1">Uncharacterized protein</fullName>
    </submittedName>
</protein>
<dbReference type="Gene3D" id="3.40.720.10">
    <property type="entry name" value="Alkaline Phosphatase, subunit A"/>
    <property type="match status" value="1"/>
</dbReference>
<dbReference type="InterPro" id="IPR017850">
    <property type="entry name" value="Alkaline_phosphatase_core_sf"/>
</dbReference>
<proteinExistence type="predicted"/>